<reference evidence="2 5" key="1">
    <citation type="journal article" date="2005" name="Nature">
        <title>Genome sequence, comparative analysis and haplotype structure of the domestic dog.</title>
        <authorList>
            <consortium name="Broad Sequencing Platform"/>
            <person name="Lindblad-Toh K."/>
            <person name="Wade C.M."/>
            <person name="Mikkelsen T.S."/>
            <person name="Karlsson E.K."/>
            <person name="Jaffe D.B."/>
            <person name="Kamal M."/>
            <person name="Clamp M."/>
            <person name="Chang J.L."/>
            <person name="Kulbokas E.J. III"/>
            <person name="Zody M.C."/>
            <person name="Mauceli E."/>
            <person name="Xie X."/>
            <person name="Breen M."/>
            <person name="Wayne R.K."/>
            <person name="Ostrander E.A."/>
            <person name="Ponting C.P."/>
            <person name="Galibert F."/>
            <person name="Smith D.R."/>
            <person name="DeJong P.J."/>
            <person name="Kirkness E."/>
            <person name="Alvarez P."/>
            <person name="Biagi T."/>
            <person name="Brockman W."/>
            <person name="Butler J."/>
            <person name="Chin C.W."/>
            <person name="Cook A."/>
            <person name="Cuff J."/>
            <person name="Daly M.J."/>
            <person name="DeCaprio D."/>
            <person name="Gnerre S."/>
            <person name="Grabherr M."/>
            <person name="Kellis M."/>
            <person name="Kleber M."/>
            <person name="Bardeleben C."/>
            <person name="Goodstadt L."/>
            <person name="Heger A."/>
            <person name="Hitte C."/>
            <person name="Kim L."/>
            <person name="Koepfli K.P."/>
            <person name="Parker H.G."/>
            <person name="Pollinger J.P."/>
            <person name="Searle S.M."/>
            <person name="Sutter N.B."/>
            <person name="Thomas R."/>
            <person name="Webber C."/>
            <person name="Baldwin J."/>
            <person name="Abebe A."/>
            <person name="Abouelleil A."/>
            <person name="Aftuck L."/>
            <person name="Ait-Zahra M."/>
            <person name="Aldredge T."/>
            <person name="Allen N."/>
            <person name="An P."/>
            <person name="Anderson S."/>
            <person name="Antoine C."/>
            <person name="Arachchi H."/>
            <person name="Aslam A."/>
            <person name="Ayotte L."/>
            <person name="Bachantsang P."/>
            <person name="Barry A."/>
            <person name="Bayul T."/>
            <person name="Benamara M."/>
            <person name="Berlin A."/>
            <person name="Bessette D."/>
            <person name="Blitshteyn B."/>
            <person name="Bloom T."/>
            <person name="Blye J."/>
            <person name="Boguslavskiy L."/>
            <person name="Bonnet C."/>
            <person name="Boukhgalter B."/>
            <person name="Brown A."/>
            <person name="Cahill P."/>
            <person name="Calixte N."/>
            <person name="Camarata J."/>
            <person name="Cheshatsang Y."/>
            <person name="Chu J."/>
            <person name="Citroen M."/>
            <person name="Collymore A."/>
            <person name="Cooke P."/>
            <person name="Dawoe T."/>
            <person name="Daza R."/>
            <person name="Decktor K."/>
            <person name="DeGray S."/>
            <person name="Dhargay N."/>
            <person name="Dooley K."/>
            <person name="Dooley K."/>
            <person name="Dorje P."/>
            <person name="Dorjee K."/>
            <person name="Dorris L."/>
            <person name="Duffey N."/>
            <person name="Dupes A."/>
            <person name="Egbiremolen O."/>
            <person name="Elong R."/>
            <person name="Falk J."/>
            <person name="Farina A."/>
            <person name="Faro S."/>
            <person name="Ferguson D."/>
            <person name="Ferreira P."/>
            <person name="Fisher S."/>
            <person name="FitzGerald M."/>
            <person name="Foley K."/>
            <person name="Foley C."/>
            <person name="Franke A."/>
            <person name="Friedrich D."/>
            <person name="Gage D."/>
            <person name="Garber M."/>
            <person name="Gearin G."/>
            <person name="Giannoukos G."/>
            <person name="Goode T."/>
            <person name="Goyette A."/>
            <person name="Graham J."/>
            <person name="Grandbois E."/>
            <person name="Gyaltsen K."/>
            <person name="Hafez N."/>
            <person name="Hagopian D."/>
            <person name="Hagos B."/>
            <person name="Hall J."/>
            <person name="Healy C."/>
            <person name="Hegarty R."/>
            <person name="Honan T."/>
            <person name="Horn A."/>
            <person name="Houde N."/>
            <person name="Hughes L."/>
            <person name="Hunnicutt L."/>
            <person name="Husby M."/>
            <person name="Jester B."/>
            <person name="Jones C."/>
            <person name="Kamat A."/>
            <person name="Kanga B."/>
            <person name="Kells C."/>
            <person name="Khazanovich D."/>
            <person name="Kieu A.C."/>
            <person name="Kisner P."/>
            <person name="Kumar M."/>
            <person name="Lance K."/>
            <person name="Landers T."/>
            <person name="Lara M."/>
            <person name="Lee W."/>
            <person name="Leger J.P."/>
            <person name="Lennon N."/>
            <person name="Leuper L."/>
            <person name="LeVine S."/>
            <person name="Liu J."/>
            <person name="Liu X."/>
            <person name="Lokyitsang Y."/>
            <person name="Lokyitsang T."/>
            <person name="Lui A."/>
            <person name="Macdonald J."/>
            <person name="Major J."/>
            <person name="Marabella R."/>
            <person name="Maru K."/>
            <person name="Matthews C."/>
            <person name="McDonough S."/>
            <person name="Mehta T."/>
            <person name="Meldrim J."/>
            <person name="Melnikov A."/>
            <person name="Meneus L."/>
            <person name="Mihalev A."/>
            <person name="Mihova T."/>
            <person name="Miller K."/>
            <person name="Mittelman R."/>
            <person name="Mlenga V."/>
            <person name="Mulrain L."/>
            <person name="Munson G."/>
            <person name="Navidi A."/>
            <person name="Naylor J."/>
            <person name="Nguyen T."/>
            <person name="Nguyen N."/>
            <person name="Nguyen C."/>
            <person name="Nguyen T."/>
            <person name="Nicol R."/>
            <person name="Norbu N."/>
            <person name="Norbu C."/>
            <person name="Novod N."/>
            <person name="Nyima T."/>
            <person name="Olandt P."/>
            <person name="O'Neill B."/>
            <person name="O'Neill K."/>
            <person name="Osman S."/>
            <person name="Oyono L."/>
            <person name="Patti C."/>
            <person name="Perrin D."/>
            <person name="Phunkhang P."/>
            <person name="Pierre F."/>
            <person name="Priest M."/>
            <person name="Rachupka A."/>
            <person name="Raghuraman S."/>
            <person name="Rameau R."/>
            <person name="Ray V."/>
            <person name="Raymond C."/>
            <person name="Rege F."/>
            <person name="Rise C."/>
            <person name="Rogers J."/>
            <person name="Rogov P."/>
            <person name="Sahalie J."/>
            <person name="Settipalli S."/>
            <person name="Sharpe T."/>
            <person name="Shea T."/>
            <person name="Sheehan M."/>
            <person name="Sherpa N."/>
            <person name="Shi J."/>
            <person name="Shih D."/>
            <person name="Sloan J."/>
            <person name="Smith C."/>
            <person name="Sparrow T."/>
            <person name="Stalker J."/>
            <person name="Stange-Thomann N."/>
            <person name="Stavropoulos S."/>
            <person name="Stone C."/>
            <person name="Stone S."/>
            <person name="Sykes S."/>
            <person name="Tchuinga P."/>
            <person name="Tenzing P."/>
            <person name="Tesfaye S."/>
            <person name="Thoulutsang D."/>
            <person name="Thoulutsang Y."/>
            <person name="Topham K."/>
            <person name="Topping I."/>
            <person name="Tsamla T."/>
            <person name="Vassiliev H."/>
            <person name="Venkataraman V."/>
            <person name="Vo A."/>
            <person name="Wangchuk T."/>
            <person name="Wangdi T."/>
            <person name="Weiand M."/>
            <person name="Wilkinson J."/>
            <person name="Wilson A."/>
            <person name="Yadav S."/>
            <person name="Yang S."/>
            <person name="Yang X."/>
            <person name="Young G."/>
            <person name="Yu Q."/>
            <person name="Zainoun J."/>
            <person name="Zembek L."/>
            <person name="Zimmer A."/>
            <person name="Lander E.S."/>
        </authorList>
    </citation>
    <scope>NUCLEOTIDE SEQUENCE [LARGE SCALE GENOMIC DNA]</scope>
    <source>
        <strain evidence="2">Boxer</strain>
    </source>
</reference>
<evidence type="ECO:0000313" key="5">
    <source>
        <dbReference type="Proteomes" id="UP000002254"/>
    </source>
</evidence>
<reference evidence="3" key="3">
    <citation type="submission" date="2019-03" db="EMBL/GenBank/DDBJ databases">
        <authorList>
            <person name="Warren W.C."/>
            <person name="Johnson G.S."/>
        </authorList>
    </citation>
    <scope>NUCLEOTIDE SEQUENCE [LARGE SCALE GENOMIC DNA]</scope>
    <source>
        <strain evidence="3">Basenji</strain>
    </source>
</reference>
<evidence type="ECO:0000313" key="3">
    <source>
        <dbReference type="Ensembl" id="ENSCAFP00030041445.1"/>
    </source>
</evidence>
<accession>A0A8C0PXK1</accession>
<dbReference type="Proteomes" id="UP000694542">
    <property type="component" value="Chromosome 27"/>
</dbReference>
<dbReference type="PANTHER" id="PTHR46199">
    <property type="entry name" value="RAC GTPASE-ACTIVATING PROTEIN 1"/>
    <property type="match status" value="1"/>
</dbReference>
<evidence type="ECO:0000313" key="4">
    <source>
        <dbReference type="Ensembl" id="ENSCAFP00040037605.1"/>
    </source>
</evidence>
<reference evidence="3" key="4">
    <citation type="submission" date="2025-05" db="UniProtKB">
        <authorList>
            <consortium name="Ensembl"/>
        </authorList>
    </citation>
    <scope>IDENTIFICATION</scope>
</reference>
<dbReference type="Proteomes" id="UP000694429">
    <property type="component" value="Chromosome 27"/>
</dbReference>
<dbReference type="PANTHER" id="PTHR46199:SF3">
    <property type="entry name" value="RAC GTPASE-ACTIVATING PROTEIN 1"/>
    <property type="match status" value="1"/>
</dbReference>
<dbReference type="Ensembl" id="ENSCAFT00030047401.1">
    <property type="protein sequence ID" value="ENSCAFP00030041445.1"/>
    <property type="gene ID" value="ENSCAFG00030025660.1"/>
</dbReference>
<sequence>MDVTNLAKVFGPTIVAHAVPNPDPVVMLQDIKRQPKVVERLLSLPLEYWSQFMMVEQENIEPIHVIENSNAFSTPQTPSSKAGPGGGPCHLIAGEAEIQVGTRRGESIFTAACIYEQ</sequence>
<dbReference type="OrthoDB" id="2218807at2759"/>
<proteinExistence type="predicted"/>
<dbReference type="AlphaFoldDB" id="A0A8C0PXK1"/>
<feature type="domain" description="Rho-GAP" evidence="1">
    <location>
        <begin position="1"/>
        <end position="49"/>
    </location>
</feature>
<organism evidence="3 6">
    <name type="scientific">Canis lupus familiaris</name>
    <name type="common">Dog</name>
    <name type="synonym">Canis familiaris</name>
    <dbReference type="NCBI Taxonomy" id="9615"/>
    <lineage>
        <taxon>Eukaryota</taxon>
        <taxon>Metazoa</taxon>
        <taxon>Chordata</taxon>
        <taxon>Craniata</taxon>
        <taxon>Vertebrata</taxon>
        <taxon>Euteleostomi</taxon>
        <taxon>Mammalia</taxon>
        <taxon>Eutheria</taxon>
        <taxon>Laurasiatheria</taxon>
        <taxon>Carnivora</taxon>
        <taxon>Caniformia</taxon>
        <taxon>Canidae</taxon>
        <taxon>Canis</taxon>
    </lineage>
</organism>
<dbReference type="PROSITE" id="PS50238">
    <property type="entry name" value="RHOGAP"/>
    <property type="match status" value="1"/>
</dbReference>
<dbReference type="Proteomes" id="UP000002254">
    <property type="component" value="Chromosome 27"/>
</dbReference>
<name>A0A8C0PXK1_CANLF</name>
<reference evidence="4" key="2">
    <citation type="submission" date="2018-10" db="EMBL/GenBank/DDBJ databases">
        <title>De novo assembly of a Great Dane genome.</title>
        <authorList>
            <person name="Kidd J.M."/>
            <person name="Pendleton A.L."/>
            <person name="Shen F."/>
            <person name="Emery S."/>
        </authorList>
    </citation>
    <scope>NUCLEOTIDE SEQUENCE [LARGE SCALE GENOMIC DNA]</scope>
    <source>
        <strain evidence="4">Great Dane</strain>
    </source>
</reference>
<dbReference type="InterPro" id="IPR008936">
    <property type="entry name" value="Rho_GTPase_activation_prot"/>
</dbReference>
<dbReference type="Ensembl" id="ENSCAFT00000048470.4">
    <property type="protein sequence ID" value="ENSCAFP00000041825.2"/>
    <property type="gene ID" value="ENSCAFG00000008340.6"/>
</dbReference>
<dbReference type="InterPro" id="IPR000198">
    <property type="entry name" value="RhoGAP_dom"/>
</dbReference>
<evidence type="ECO:0000313" key="6">
    <source>
        <dbReference type="Proteomes" id="UP000694429"/>
    </source>
</evidence>
<dbReference type="SUPFAM" id="SSF48350">
    <property type="entry name" value="GTPase activation domain, GAP"/>
    <property type="match status" value="1"/>
</dbReference>
<gene>
    <name evidence="2" type="primary">RACGAP1</name>
</gene>
<dbReference type="Ensembl" id="ENSCAFT00040043106.1">
    <property type="protein sequence ID" value="ENSCAFP00040037605.1"/>
    <property type="gene ID" value="ENSCAFG00040023169.1"/>
</dbReference>
<evidence type="ECO:0000259" key="1">
    <source>
        <dbReference type="PROSITE" id="PS50238"/>
    </source>
</evidence>
<protein>
    <submittedName>
        <fullName evidence="3">Rac GTPase activating protein 1</fullName>
    </submittedName>
</protein>
<dbReference type="Gene3D" id="1.10.555.10">
    <property type="entry name" value="Rho GTPase activation protein"/>
    <property type="match status" value="1"/>
</dbReference>
<dbReference type="GO" id="GO:0007165">
    <property type="term" value="P:signal transduction"/>
    <property type="evidence" value="ECO:0007669"/>
    <property type="project" value="InterPro"/>
</dbReference>
<evidence type="ECO:0000313" key="2">
    <source>
        <dbReference type="Ensembl" id="ENSCAFP00000041825.2"/>
    </source>
</evidence>